<keyword evidence="1" id="KW-0175">Coiled coil</keyword>
<dbReference type="EMBL" id="JBCNJP010000025">
    <property type="protein sequence ID" value="KAK9053707.1"/>
    <property type="molecule type" value="Genomic_DNA"/>
</dbReference>
<gene>
    <name evidence="5" type="ORF">SSX86_024781</name>
</gene>
<organism evidence="5 6">
    <name type="scientific">Deinandra increscens subsp. villosa</name>
    <dbReference type="NCBI Taxonomy" id="3103831"/>
    <lineage>
        <taxon>Eukaryota</taxon>
        <taxon>Viridiplantae</taxon>
        <taxon>Streptophyta</taxon>
        <taxon>Embryophyta</taxon>
        <taxon>Tracheophyta</taxon>
        <taxon>Spermatophyta</taxon>
        <taxon>Magnoliopsida</taxon>
        <taxon>eudicotyledons</taxon>
        <taxon>Gunneridae</taxon>
        <taxon>Pentapetalae</taxon>
        <taxon>asterids</taxon>
        <taxon>campanulids</taxon>
        <taxon>Asterales</taxon>
        <taxon>Asteraceae</taxon>
        <taxon>Asteroideae</taxon>
        <taxon>Heliantheae alliance</taxon>
        <taxon>Madieae</taxon>
        <taxon>Madiinae</taxon>
        <taxon>Deinandra</taxon>
    </lineage>
</organism>
<keyword evidence="6" id="KW-1185">Reference proteome</keyword>
<name>A0AAP0CHB5_9ASTR</name>
<protein>
    <recommendedName>
        <fullName evidence="7">CCHC-type domain-containing protein</fullName>
    </recommendedName>
</protein>
<evidence type="ECO:0000259" key="4">
    <source>
        <dbReference type="Pfam" id="PF22936"/>
    </source>
</evidence>
<dbReference type="Proteomes" id="UP001408789">
    <property type="component" value="Unassembled WGS sequence"/>
</dbReference>
<feature type="coiled-coil region" evidence="1">
    <location>
        <begin position="305"/>
        <end position="332"/>
    </location>
</feature>
<sequence>MSDFSLSCPNGSSNKPPMFTPDDFGTWKLRMEGFVRILDRRIWKSFTEGPYSPMVSSADVAEVKIPKPLDKYVESDYTALEFDHKAYWTLQAALPNSILSGFKGYKIAFDLWNALSEMYEGTSEVKENKKDVLKQKYEKFTFKSGETMTNQYLRFVSLLDELQKVDVKLDQVDVNRKFLRSLPSMWTVYTVSIRECKNLKKMRLSELHGILSAYEMELDLKQNSSSESTQLFSSALVTTDFNSQSNYQGFIPEDLECIGADDLEEMDIMTQLAMVSVRAQRFYKRTGRTYKGAKGAHIGLDKSKLDDLLSKLEKSRNETKDAKAEVDVLEIKLKDALFICDKFQAANKKAEKLWMGGMYGKAGVGYNCVEPPIEYSPSSSENTVESKKTEVTVASSSASVDQSNILKPSIAVPPPTVYEPKDSKVGGKQPEQPKGSQTQRLGQLNFNQVTKLESPRKFEPKVVECMCCGEQGHLAAVCQFNPMSKVKPFLIPKLVLKPKADFQKKITGRISPVKNHTLKYFGSDSNRVLIEPRPLRFGPPIEINQLRYVQVQKKGQNSLWVVDSGCTCHVTGNKHILENTKRINGGPVAFGITKGHITTQGDVTNGLVKFDRVNFVDTLNFNLLSVSQMCDKNLNLMFNEKEAIVLKPGVKILDELIMLMAPSRDGLYILDMSVATPSCGTACFVSKASVDESDLWHRKLGHVNYKNMNRIVNLGLVKGLPNKHFACSENCVPCLKGKQHRTSFKPKVESSISKPLELLHMDLFGPTRKINQISRSKQSDVTMAQNSKIMF</sequence>
<reference evidence="5 6" key="1">
    <citation type="submission" date="2024-04" db="EMBL/GenBank/DDBJ databases">
        <title>The reference genome of an endangered Asteraceae, Deinandra increscens subsp. villosa, native to the Central Coast of California.</title>
        <authorList>
            <person name="Guilliams M."/>
            <person name="Hasenstab-Lehman K."/>
            <person name="Meyer R."/>
            <person name="Mcevoy S."/>
        </authorList>
    </citation>
    <scope>NUCLEOTIDE SEQUENCE [LARGE SCALE GENOMIC DNA]</scope>
    <source>
        <tissue evidence="5">Leaf</tissue>
    </source>
</reference>
<dbReference type="Pfam" id="PF14223">
    <property type="entry name" value="Retrotran_gag_2"/>
    <property type="match status" value="1"/>
</dbReference>
<dbReference type="PANTHER" id="PTHR34676:SF15">
    <property type="entry name" value="ZINC FINGER, CCHC-TYPE-RELATED"/>
    <property type="match status" value="1"/>
</dbReference>
<feature type="region of interest" description="Disordered" evidence="2">
    <location>
        <begin position="408"/>
        <end position="440"/>
    </location>
</feature>
<dbReference type="PANTHER" id="PTHR34676">
    <property type="entry name" value="DUF4219 DOMAIN-CONTAINING PROTEIN-RELATED"/>
    <property type="match status" value="1"/>
</dbReference>
<evidence type="ECO:0000313" key="5">
    <source>
        <dbReference type="EMBL" id="KAK9053707.1"/>
    </source>
</evidence>
<comment type="caution">
    <text evidence="5">The sequence shown here is derived from an EMBL/GenBank/DDBJ whole genome shotgun (WGS) entry which is preliminary data.</text>
</comment>
<dbReference type="InterPro" id="IPR054722">
    <property type="entry name" value="PolX-like_BBD"/>
</dbReference>
<evidence type="ECO:0008006" key="7">
    <source>
        <dbReference type="Google" id="ProtNLM"/>
    </source>
</evidence>
<dbReference type="InterPro" id="IPR025724">
    <property type="entry name" value="GAG-pre-integrase_dom"/>
</dbReference>
<dbReference type="Pfam" id="PF13976">
    <property type="entry name" value="gag_pre-integrs"/>
    <property type="match status" value="1"/>
</dbReference>
<evidence type="ECO:0000259" key="3">
    <source>
        <dbReference type="Pfam" id="PF13976"/>
    </source>
</evidence>
<evidence type="ECO:0000256" key="1">
    <source>
        <dbReference type="SAM" id="Coils"/>
    </source>
</evidence>
<dbReference type="Pfam" id="PF22936">
    <property type="entry name" value="Pol_BBD"/>
    <property type="match status" value="1"/>
</dbReference>
<dbReference type="AlphaFoldDB" id="A0AAP0CHB5"/>
<evidence type="ECO:0000256" key="2">
    <source>
        <dbReference type="SAM" id="MobiDB-lite"/>
    </source>
</evidence>
<accession>A0AAP0CHB5</accession>
<feature type="domain" description="GAG-pre-integrase" evidence="3">
    <location>
        <begin position="666"/>
        <end position="739"/>
    </location>
</feature>
<evidence type="ECO:0000313" key="6">
    <source>
        <dbReference type="Proteomes" id="UP001408789"/>
    </source>
</evidence>
<proteinExistence type="predicted"/>
<feature type="domain" description="Retrovirus-related Pol polyprotein from transposon TNT 1-94-like beta-barrel" evidence="4">
    <location>
        <begin position="560"/>
        <end position="633"/>
    </location>
</feature>